<organism evidence="11 12">
    <name type="scientific">Hyphomicrobium facile</name>
    <dbReference type="NCBI Taxonomy" id="51670"/>
    <lineage>
        <taxon>Bacteria</taxon>
        <taxon>Pseudomonadati</taxon>
        <taxon>Pseudomonadota</taxon>
        <taxon>Alphaproteobacteria</taxon>
        <taxon>Hyphomicrobiales</taxon>
        <taxon>Hyphomicrobiaceae</taxon>
        <taxon>Hyphomicrobium</taxon>
    </lineage>
</organism>
<dbReference type="InterPro" id="IPR041727">
    <property type="entry name" value="NAGK-C"/>
</dbReference>
<feature type="binding site" evidence="9">
    <location>
        <position position="208"/>
    </location>
    <ligand>
        <name>substrate</name>
    </ligand>
</feature>
<evidence type="ECO:0000256" key="3">
    <source>
        <dbReference type="ARBA" id="ARBA00022605"/>
    </source>
</evidence>
<dbReference type="Gene3D" id="3.40.1160.10">
    <property type="entry name" value="Acetylglutamate kinase-like"/>
    <property type="match status" value="1"/>
</dbReference>
<dbReference type="Proteomes" id="UP000199423">
    <property type="component" value="Unassembled WGS sequence"/>
</dbReference>
<dbReference type="GO" id="GO:0005524">
    <property type="term" value="F:ATP binding"/>
    <property type="evidence" value="ECO:0007669"/>
    <property type="project" value="UniProtKB-UniRule"/>
</dbReference>
<reference evidence="12" key="1">
    <citation type="submission" date="2016-10" db="EMBL/GenBank/DDBJ databases">
        <authorList>
            <person name="Varghese N."/>
            <person name="Submissions S."/>
        </authorList>
    </citation>
    <scope>NUCLEOTIDE SEQUENCE [LARGE SCALE GENOMIC DNA]</scope>
    <source>
        <strain evidence="12">DSM 1565</strain>
    </source>
</reference>
<feature type="site" description="Transition state stabilizer" evidence="9">
    <location>
        <position position="268"/>
    </location>
</feature>
<feature type="domain" description="Aspartate/glutamate/uridylate kinase" evidence="10">
    <location>
        <begin position="42"/>
        <end position="287"/>
    </location>
</feature>
<evidence type="ECO:0000256" key="6">
    <source>
        <dbReference type="ARBA" id="ARBA00022777"/>
    </source>
</evidence>
<accession>A0A1I7NU68</accession>
<feature type="binding site" evidence="9">
    <location>
        <begin position="82"/>
        <end position="83"/>
    </location>
    <ligand>
        <name>substrate</name>
    </ligand>
</feature>
<keyword evidence="5 9" id="KW-0547">Nucleotide-binding</keyword>
<dbReference type="AlphaFoldDB" id="A0A1I7NU68"/>
<keyword evidence="7 9" id="KW-0067">ATP-binding</keyword>
<evidence type="ECO:0000259" key="10">
    <source>
        <dbReference type="Pfam" id="PF00696"/>
    </source>
</evidence>
<evidence type="ECO:0000313" key="12">
    <source>
        <dbReference type="Proteomes" id="UP000199423"/>
    </source>
</evidence>
<dbReference type="InterPro" id="IPR001057">
    <property type="entry name" value="Glu/AcGlu_kinase"/>
</dbReference>
<keyword evidence="3 9" id="KW-0028">Amino-acid biosynthesis</keyword>
<evidence type="ECO:0000256" key="5">
    <source>
        <dbReference type="ARBA" id="ARBA00022741"/>
    </source>
</evidence>
<dbReference type="PANTHER" id="PTHR23342:SF0">
    <property type="entry name" value="N-ACETYLGLUTAMATE SYNTHASE, MITOCHONDRIAL"/>
    <property type="match status" value="1"/>
</dbReference>
<comment type="subcellular location">
    <subcellularLocation>
        <location evidence="9">Cytoplasm</location>
    </subcellularLocation>
</comment>
<evidence type="ECO:0000256" key="1">
    <source>
        <dbReference type="ARBA" id="ARBA00004828"/>
    </source>
</evidence>
<dbReference type="EMBL" id="FPCH01000003">
    <property type="protein sequence ID" value="SFV38206.1"/>
    <property type="molecule type" value="Genomic_DNA"/>
</dbReference>
<dbReference type="GO" id="GO:0005737">
    <property type="term" value="C:cytoplasm"/>
    <property type="evidence" value="ECO:0007669"/>
    <property type="project" value="UniProtKB-SubCell"/>
</dbReference>
<dbReference type="UniPathway" id="UPA00068">
    <property type="reaction ID" value="UER00107"/>
</dbReference>
<evidence type="ECO:0000256" key="2">
    <source>
        <dbReference type="ARBA" id="ARBA00022571"/>
    </source>
</evidence>
<dbReference type="HAMAP" id="MF_00082">
    <property type="entry name" value="ArgB"/>
    <property type="match status" value="1"/>
</dbReference>
<comment type="function">
    <text evidence="9">Catalyzes the ATP-dependent phosphorylation of N-acetyl-L-glutamate.</text>
</comment>
<dbReference type="SUPFAM" id="SSF53633">
    <property type="entry name" value="Carbamate kinase-like"/>
    <property type="match status" value="1"/>
</dbReference>
<keyword evidence="9" id="KW-0963">Cytoplasm</keyword>
<dbReference type="FunFam" id="3.40.1160.10:FF:000004">
    <property type="entry name" value="Acetylglutamate kinase"/>
    <property type="match status" value="1"/>
</dbReference>
<dbReference type="InterPro" id="IPR037528">
    <property type="entry name" value="ArgB"/>
</dbReference>
<evidence type="ECO:0000256" key="4">
    <source>
        <dbReference type="ARBA" id="ARBA00022679"/>
    </source>
</evidence>
<dbReference type="EC" id="2.7.2.8" evidence="9"/>
<keyword evidence="4 9" id="KW-0808">Transferase</keyword>
<evidence type="ECO:0000256" key="7">
    <source>
        <dbReference type="ARBA" id="ARBA00022840"/>
    </source>
</evidence>
<proteinExistence type="inferred from homology"/>
<dbReference type="CDD" id="cd04250">
    <property type="entry name" value="AAK_NAGK-C"/>
    <property type="match status" value="1"/>
</dbReference>
<dbReference type="NCBIfam" id="TIGR00761">
    <property type="entry name" value="argB"/>
    <property type="match status" value="1"/>
</dbReference>
<feature type="binding site" evidence="9">
    <location>
        <position position="104"/>
    </location>
    <ligand>
        <name>substrate</name>
    </ligand>
</feature>
<evidence type="ECO:0000256" key="8">
    <source>
        <dbReference type="ARBA" id="ARBA00048141"/>
    </source>
</evidence>
<dbReference type="PIRSF" id="PIRSF000728">
    <property type="entry name" value="NAGK"/>
    <property type="match status" value="1"/>
</dbReference>
<comment type="pathway">
    <text evidence="1 9">Amino-acid biosynthesis; L-arginine biosynthesis; N(2)-acetyl-L-ornithine from L-glutamate: step 2/4.</text>
</comment>
<dbReference type="STRING" id="51670.SAMN04488557_3614"/>
<name>A0A1I7NU68_9HYPH</name>
<feature type="site" description="Transition state stabilizer" evidence="9">
    <location>
        <position position="47"/>
    </location>
</feature>
<dbReference type="RefSeq" id="WP_177228202.1">
    <property type="nucleotide sequence ID" value="NZ_FPCH01000003.1"/>
</dbReference>
<keyword evidence="6 9" id="KW-0418">Kinase</keyword>
<evidence type="ECO:0000256" key="9">
    <source>
        <dbReference type="HAMAP-Rule" id="MF_00082"/>
    </source>
</evidence>
<dbReference type="PRINTS" id="PR00474">
    <property type="entry name" value="GLU5KINASE"/>
</dbReference>
<sequence length="318" mass="33865">MTSTKSLSGNAGAAPVETPLSAHQQARILAEAIPHLILYDEKTVVIKFGGNAMGDEELFKAFAQDIVYLKQSGINPIVVHGGGPQIGSMLQKLAIKSDFVNGLRVTDKPTVEIVEMVLCGKINKEIVSAINRQGGKAVGISGKDANLMIAKKITEMPDPQSNEMQKVDIGFVGDPLEVNPHIVEVISKSDLIPVIAPVAISREGETLNVNADTFASALAARMQAKRLLLLTDVSGVLDQNKKLIPSLSIEEARDMIKSGAISGGMIPKIEGCIEVVEAGVEGVVVIDGRVPHCVLLELFTEHGVGTLVKRAERKRGKT</sequence>
<dbReference type="InterPro" id="IPR001048">
    <property type="entry name" value="Asp/Glu/Uridylate_kinase"/>
</dbReference>
<dbReference type="PANTHER" id="PTHR23342">
    <property type="entry name" value="N-ACETYLGLUTAMATE SYNTHASE"/>
    <property type="match status" value="1"/>
</dbReference>
<gene>
    <name evidence="9" type="primary">argB</name>
    <name evidence="11" type="ORF">SAMN04488557_3614</name>
</gene>
<evidence type="ECO:0000313" key="11">
    <source>
        <dbReference type="EMBL" id="SFV38206.1"/>
    </source>
</evidence>
<comment type="similarity">
    <text evidence="9">Belongs to the acetylglutamate kinase family. ArgB subfamily.</text>
</comment>
<dbReference type="InterPro" id="IPR036393">
    <property type="entry name" value="AceGlu_kinase-like_sf"/>
</dbReference>
<dbReference type="GO" id="GO:0003991">
    <property type="term" value="F:acetylglutamate kinase activity"/>
    <property type="evidence" value="ECO:0007669"/>
    <property type="project" value="UniProtKB-UniRule"/>
</dbReference>
<keyword evidence="12" id="KW-1185">Reference proteome</keyword>
<dbReference type="InterPro" id="IPR004662">
    <property type="entry name" value="AcgluKinase_fam"/>
</dbReference>
<dbReference type="Pfam" id="PF00696">
    <property type="entry name" value="AA_kinase"/>
    <property type="match status" value="1"/>
</dbReference>
<protein>
    <recommendedName>
        <fullName evidence="9">Acetylglutamate kinase</fullName>
        <ecNumber evidence="9">2.7.2.8</ecNumber>
    </recommendedName>
    <alternativeName>
        <fullName evidence="9">N-acetyl-L-glutamate 5-phosphotransferase</fullName>
    </alternativeName>
    <alternativeName>
        <fullName evidence="9">NAG kinase</fullName>
        <shortName evidence="9">NAGK</shortName>
    </alternativeName>
</protein>
<comment type="catalytic activity">
    <reaction evidence="8 9">
        <text>N-acetyl-L-glutamate + ATP = N-acetyl-L-glutamyl 5-phosphate + ADP</text>
        <dbReference type="Rhea" id="RHEA:14629"/>
        <dbReference type="ChEBI" id="CHEBI:30616"/>
        <dbReference type="ChEBI" id="CHEBI:44337"/>
        <dbReference type="ChEBI" id="CHEBI:57936"/>
        <dbReference type="ChEBI" id="CHEBI:456216"/>
        <dbReference type="EC" id="2.7.2.8"/>
    </reaction>
</comment>
<keyword evidence="2 9" id="KW-0055">Arginine biosynthesis</keyword>
<dbReference type="GO" id="GO:0042450">
    <property type="term" value="P:L-arginine biosynthetic process via ornithine"/>
    <property type="evidence" value="ECO:0007669"/>
    <property type="project" value="UniProtKB-UniRule"/>
</dbReference>